<dbReference type="SUPFAM" id="SSF53448">
    <property type="entry name" value="Nucleotide-diphospho-sugar transferases"/>
    <property type="match status" value="1"/>
</dbReference>
<keyword evidence="4" id="KW-0812">Transmembrane</keyword>
<dbReference type="InterPro" id="IPR050834">
    <property type="entry name" value="Glycosyltransf_2"/>
</dbReference>
<feature type="domain" description="Glycosyltransferase 2-like" evidence="5">
    <location>
        <begin position="1"/>
        <end position="140"/>
    </location>
</feature>
<organism evidence="6">
    <name type="scientific">marine metagenome</name>
    <dbReference type="NCBI Taxonomy" id="408172"/>
    <lineage>
        <taxon>unclassified sequences</taxon>
        <taxon>metagenomes</taxon>
        <taxon>ecological metagenomes</taxon>
    </lineage>
</organism>
<dbReference type="EMBL" id="UINC01124606">
    <property type="protein sequence ID" value="SVD01868.1"/>
    <property type="molecule type" value="Genomic_DNA"/>
</dbReference>
<dbReference type="InterPro" id="IPR001173">
    <property type="entry name" value="Glyco_trans_2-like"/>
</dbReference>
<evidence type="ECO:0000313" key="6">
    <source>
        <dbReference type="EMBL" id="SVD01868.1"/>
    </source>
</evidence>
<dbReference type="GO" id="GO:0016757">
    <property type="term" value="F:glycosyltransferase activity"/>
    <property type="evidence" value="ECO:0007669"/>
    <property type="project" value="UniProtKB-KW"/>
</dbReference>
<accession>A0A382RY59</accession>
<dbReference type="AlphaFoldDB" id="A0A382RY59"/>
<dbReference type="InterPro" id="IPR029044">
    <property type="entry name" value="Nucleotide-diphossugar_trans"/>
</dbReference>
<dbReference type="PANTHER" id="PTHR43685">
    <property type="entry name" value="GLYCOSYLTRANSFERASE"/>
    <property type="match status" value="1"/>
</dbReference>
<evidence type="ECO:0000256" key="3">
    <source>
        <dbReference type="ARBA" id="ARBA00022679"/>
    </source>
</evidence>
<feature type="transmembrane region" description="Helical" evidence="4">
    <location>
        <begin position="283"/>
        <end position="308"/>
    </location>
</feature>
<protein>
    <recommendedName>
        <fullName evidence="5">Glycosyltransferase 2-like domain-containing protein</fullName>
    </recommendedName>
</protein>
<comment type="similarity">
    <text evidence="1">Belongs to the glycosyltransferase 2 family.</text>
</comment>
<evidence type="ECO:0000256" key="1">
    <source>
        <dbReference type="ARBA" id="ARBA00006739"/>
    </source>
</evidence>
<keyword evidence="4" id="KW-0472">Membrane</keyword>
<name>A0A382RY59_9ZZZZ</name>
<proteinExistence type="inferred from homology"/>
<keyword evidence="2" id="KW-0328">Glycosyltransferase</keyword>
<feature type="non-terminal residue" evidence="6">
    <location>
        <position position="317"/>
    </location>
</feature>
<evidence type="ECO:0000259" key="5">
    <source>
        <dbReference type="Pfam" id="PF00535"/>
    </source>
</evidence>
<sequence length="317" mass="36850">STLKQTYKDFEFLIIDDASTDNSLDYLKSLKDERIRLIRNKNNIGQVMSLNKGIDIAAGEYIARLDQDDVNLPKRFEEQIKYFIKNPNIALLCSYEHTINSKGVLILDWKKHIKNYGHFIGEIILGLCPIWHPSAMYKKAVVQQLGGYDIQFGPSEDYDLWAKFALGRYEAAIVPKFHLLQREHDNRQSILFNDKQIKANSVTNQNVINYFCSGNSLNCCTSSFLMLKNDPCGNGFNGIHLKEIIKSAIELFHNIEKRKNLSALEKKYLMKTIRNRLGYGIEIGYYFIFLPNFLFTILFFILSPVYFYKMRNFFAII</sequence>
<evidence type="ECO:0000256" key="2">
    <source>
        <dbReference type="ARBA" id="ARBA00022676"/>
    </source>
</evidence>
<dbReference type="Pfam" id="PF00535">
    <property type="entry name" value="Glycos_transf_2"/>
    <property type="match status" value="1"/>
</dbReference>
<gene>
    <name evidence="6" type="ORF">METZ01_LOCUS354722</name>
</gene>
<keyword evidence="3" id="KW-0808">Transferase</keyword>
<dbReference type="Gene3D" id="3.90.550.10">
    <property type="entry name" value="Spore Coat Polysaccharide Biosynthesis Protein SpsA, Chain A"/>
    <property type="match status" value="1"/>
</dbReference>
<dbReference type="PANTHER" id="PTHR43685:SF5">
    <property type="entry name" value="GLYCOSYLTRANSFERASE EPSE-RELATED"/>
    <property type="match status" value="1"/>
</dbReference>
<feature type="non-terminal residue" evidence="6">
    <location>
        <position position="1"/>
    </location>
</feature>
<reference evidence="6" key="1">
    <citation type="submission" date="2018-05" db="EMBL/GenBank/DDBJ databases">
        <authorList>
            <person name="Lanie J.A."/>
            <person name="Ng W.-L."/>
            <person name="Kazmierczak K.M."/>
            <person name="Andrzejewski T.M."/>
            <person name="Davidsen T.M."/>
            <person name="Wayne K.J."/>
            <person name="Tettelin H."/>
            <person name="Glass J.I."/>
            <person name="Rusch D."/>
            <person name="Podicherti R."/>
            <person name="Tsui H.-C.T."/>
            <person name="Winkler M.E."/>
        </authorList>
    </citation>
    <scope>NUCLEOTIDE SEQUENCE</scope>
</reference>
<keyword evidence="4" id="KW-1133">Transmembrane helix</keyword>
<evidence type="ECO:0000256" key="4">
    <source>
        <dbReference type="SAM" id="Phobius"/>
    </source>
</evidence>